<dbReference type="InterPro" id="IPR036291">
    <property type="entry name" value="NAD(P)-bd_dom_sf"/>
</dbReference>
<evidence type="ECO:0000313" key="4">
    <source>
        <dbReference type="Proteomes" id="UP000198900"/>
    </source>
</evidence>
<dbReference type="InterPro" id="IPR002347">
    <property type="entry name" value="SDR_fam"/>
</dbReference>
<dbReference type="AlphaFoldDB" id="A0A7Z7BLQ6"/>
<accession>A0A7Z7BLQ6</accession>
<dbReference type="PANTHER" id="PTHR42879:SF2">
    <property type="entry name" value="3-OXOACYL-[ACYL-CARRIER-PROTEIN] REDUCTASE FABG"/>
    <property type="match status" value="1"/>
</dbReference>
<sequence length="314" mass="34562">MNTYRDQVVIITGGTSGIGEHIVRRMAAEGAKVVTNSRSVDGCRIEEELRAQALDVVWTQADVSRPNECKALAELAIERYGRIDVLVNNAGNKPETLDRSVASLNDSDLQDALSTHLNGPFNLCTAVWPYMAEQKYGRILNFSSGHIFGSMKDHGIIPFAIAKAGIMGLTRSLSFPGRQCGIRINAIFPAALDTQWNRVGWNRISESAERHLAGICSKRSLWPFIKWICSRDATCNGEFFSVCNDNMTRIFIGDTVNVSCNGFDAVGPCVEELSNAEDFYIPRSIGHFFGEHLGAVKSEQVASLIAELSRRDAE</sequence>
<dbReference type="EMBL" id="FNDI01000060">
    <property type="protein sequence ID" value="SDJ53571.1"/>
    <property type="molecule type" value="Genomic_DNA"/>
</dbReference>
<keyword evidence="4" id="KW-1185">Reference proteome</keyword>
<reference evidence="3" key="1">
    <citation type="submission" date="2016-10" db="EMBL/GenBank/DDBJ databases">
        <authorList>
            <person name="Varghese N."/>
            <person name="Submissions S."/>
        </authorList>
    </citation>
    <scope>NUCLEOTIDE SEQUENCE [LARGE SCALE GENOMIC DNA]</scope>
    <source>
        <strain evidence="3">YR281</strain>
    </source>
</reference>
<dbReference type="InterPro" id="IPR050259">
    <property type="entry name" value="SDR"/>
</dbReference>
<evidence type="ECO:0000313" key="3">
    <source>
        <dbReference type="EMBL" id="SDJ53571.1"/>
    </source>
</evidence>
<dbReference type="SUPFAM" id="SSF51735">
    <property type="entry name" value="NAD(P)-binding Rossmann-fold domains"/>
    <property type="match status" value="1"/>
</dbReference>
<proteinExistence type="inferred from homology"/>
<evidence type="ECO:0000256" key="2">
    <source>
        <dbReference type="RuleBase" id="RU000363"/>
    </source>
</evidence>
<dbReference type="PRINTS" id="PR00081">
    <property type="entry name" value="GDHRDH"/>
</dbReference>
<comment type="caution">
    <text evidence="3">The sequence shown here is derived from an EMBL/GenBank/DDBJ whole genome shotgun (WGS) entry which is preliminary data.</text>
</comment>
<gene>
    <name evidence="3" type="ORF">SAMN04487926_1606</name>
</gene>
<dbReference type="Proteomes" id="UP000198900">
    <property type="component" value="Unassembled WGS sequence"/>
</dbReference>
<comment type="similarity">
    <text evidence="1 2">Belongs to the short-chain dehydrogenases/reductases (SDR) family.</text>
</comment>
<evidence type="ECO:0000256" key="1">
    <source>
        <dbReference type="ARBA" id="ARBA00006484"/>
    </source>
</evidence>
<organism evidence="3 4">
    <name type="scientific">Paraburkholderia steynii</name>
    <dbReference type="NCBI Taxonomy" id="1245441"/>
    <lineage>
        <taxon>Bacteria</taxon>
        <taxon>Pseudomonadati</taxon>
        <taxon>Pseudomonadota</taxon>
        <taxon>Betaproteobacteria</taxon>
        <taxon>Burkholderiales</taxon>
        <taxon>Burkholderiaceae</taxon>
        <taxon>Paraburkholderia</taxon>
    </lineage>
</organism>
<name>A0A7Z7BLQ6_9BURK</name>
<dbReference type="PANTHER" id="PTHR42879">
    <property type="entry name" value="3-OXOACYL-(ACYL-CARRIER-PROTEIN) REDUCTASE"/>
    <property type="match status" value="1"/>
</dbReference>
<dbReference type="Gene3D" id="3.40.50.720">
    <property type="entry name" value="NAD(P)-binding Rossmann-like Domain"/>
    <property type="match status" value="1"/>
</dbReference>
<protein>
    <submittedName>
        <fullName evidence="3">NAD(P)-dependent dehydrogenase, short-chain alcohol dehydrogenase family</fullName>
    </submittedName>
</protein>
<dbReference type="Pfam" id="PF00106">
    <property type="entry name" value="adh_short"/>
    <property type="match status" value="1"/>
</dbReference>
<dbReference type="RefSeq" id="WP_091790550.1">
    <property type="nucleotide sequence ID" value="NZ_FNDI01000060.1"/>
</dbReference>
<dbReference type="PRINTS" id="PR00080">
    <property type="entry name" value="SDRFAMILY"/>
</dbReference>
<dbReference type="CDD" id="cd05233">
    <property type="entry name" value="SDR_c"/>
    <property type="match status" value="1"/>
</dbReference>